<evidence type="ECO:0000256" key="4">
    <source>
        <dbReference type="ARBA" id="ARBA00022771"/>
    </source>
</evidence>
<dbReference type="InterPro" id="IPR038718">
    <property type="entry name" value="SNF2-like_sf"/>
</dbReference>
<feature type="region of interest" description="Disordered" evidence="8">
    <location>
        <begin position="281"/>
        <end position="314"/>
    </location>
</feature>
<keyword evidence="7" id="KW-0067">ATP-binding</keyword>
<dbReference type="CDD" id="cd18793">
    <property type="entry name" value="SF2_C_SNF"/>
    <property type="match status" value="1"/>
</dbReference>
<dbReference type="InterPro" id="IPR001650">
    <property type="entry name" value="Helicase_C-like"/>
</dbReference>
<feature type="compositionally biased region" description="Basic and acidic residues" evidence="8">
    <location>
        <begin position="1119"/>
        <end position="1133"/>
    </location>
</feature>
<dbReference type="GO" id="GO:0008270">
    <property type="term" value="F:zinc ion binding"/>
    <property type="evidence" value="ECO:0007669"/>
    <property type="project" value="UniProtKB-KW"/>
</dbReference>
<dbReference type="SUPFAM" id="SSF52540">
    <property type="entry name" value="P-loop containing nucleoside triphosphate hydrolases"/>
    <property type="match status" value="2"/>
</dbReference>
<dbReference type="GO" id="GO:0006281">
    <property type="term" value="P:DNA repair"/>
    <property type="evidence" value="ECO:0007669"/>
    <property type="project" value="TreeGrafter"/>
</dbReference>
<feature type="region of interest" description="Disordered" evidence="8">
    <location>
        <begin position="165"/>
        <end position="198"/>
    </location>
</feature>
<evidence type="ECO:0008006" key="13">
    <source>
        <dbReference type="Google" id="ProtNLM"/>
    </source>
</evidence>
<dbReference type="InterPro" id="IPR000330">
    <property type="entry name" value="SNF2_N"/>
</dbReference>
<comment type="similarity">
    <text evidence="1">Belongs to the SNF2/RAD54 helicase family.</text>
</comment>
<feature type="region of interest" description="Disordered" evidence="8">
    <location>
        <begin position="724"/>
        <end position="778"/>
    </location>
</feature>
<evidence type="ECO:0000256" key="7">
    <source>
        <dbReference type="ARBA" id="ARBA00022840"/>
    </source>
</evidence>
<dbReference type="SUPFAM" id="SSF57850">
    <property type="entry name" value="RING/U-box"/>
    <property type="match status" value="1"/>
</dbReference>
<dbReference type="InterPro" id="IPR014001">
    <property type="entry name" value="Helicase_ATP-bd"/>
</dbReference>
<dbReference type="Pfam" id="PF00271">
    <property type="entry name" value="Helicase_C"/>
    <property type="match status" value="1"/>
</dbReference>
<dbReference type="InterPro" id="IPR013083">
    <property type="entry name" value="Znf_RING/FYVE/PHD"/>
</dbReference>
<dbReference type="PROSITE" id="PS51192">
    <property type="entry name" value="HELICASE_ATP_BIND_1"/>
    <property type="match status" value="1"/>
</dbReference>
<dbReference type="GO" id="GO:0005634">
    <property type="term" value="C:nucleus"/>
    <property type="evidence" value="ECO:0007669"/>
    <property type="project" value="TreeGrafter"/>
</dbReference>
<feature type="compositionally biased region" description="Gly residues" evidence="8">
    <location>
        <begin position="48"/>
        <end position="60"/>
    </location>
</feature>
<gene>
    <name evidence="11" type="ORF">E3P86_01786</name>
</gene>
<dbReference type="Gene3D" id="3.40.50.10810">
    <property type="entry name" value="Tandem AAA-ATPase domain"/>
    <property type="match status" value="3"/>
</dbReference>
<proteinExistence type="inferred from homology"/>
<evidence type="ECO:0000256" key="5">
    <source>
        <dbReference type="ARBA" id="ARBA00022801"/>
    </source>
</evidence>
<feature type="compositionally biased region" description="Polar residues" evidence="8">
    <location>
        <begin position="304"/>
        <end position="314"/>
    </location>
</feature>
<dbReference type="Proteomes" id="UP000310689">
    <property type="component" value="Unassembled WGS sequence"/>
</dbReference>
<comment type="caution">
    <text evidence="11">The sequence shown here is derived from an EMBL/GenBank/DDBJ whole genome shotgun (WGS) entry which is preliminary data.</text>
</comment>
<dbReference type="Gene3D" id="3.30.40.10">
    <property type="entry name" value="Zinc/RING finger domain, C3HC4 (zinc finger)"/>
    <property type="match status" value="1"/>
</dbReference>
<feature type="compositionally biased region" description="Polar residues" evidence="8">
    <location>
        <begin position="165"/>
        <end position="184"/>
    </location>
</feature>
<feature type="region of interest" description="Disordered" evidence="8">
    <location>
        <begin position="1110"/>
        <end position="1177"/>
    </location>
</feature>
<dbReference type="Gene3D" id="3.40.50.300">
    <property type="entry name" value="P-loop containing nucleotide triphosphate hydrolases"/>
    <property type="match status" value="1"/>
</dbReference>
<dbReference type="Pfam" id="PF00176">
    <property type="entry name" value="SNF2-rel_dom"/>
    <property type="match status" value="2"/>
</dbReference>
<feature type="domain" description="Helicase ATP-binding" evidence="9">
    <location>
        <begin position="1352"/>
        <end position="1429"/>
    </location>
</feature>
<dbReference type="PROSITE" id="PS51194">
    <property type="entry name" value="HELICASE_CTER"/>
    <property type="match status" value="1"/>
</dbReference>
<dbReference type="GO" id="GO:0008094">
    <property type="term" value="F:ATP-dependent activity, acting on DNA"/>
    <property type="evidence" value="ECO:0007669"/>
    <property type="project" value="TreeGrafter"/>
</dbReference>
<dbReference type="PROSITE" id="PS00518">
    <property type="entry name" value="ZF_RING_1"/>
    <property type="match status" value="1"/>
</dbReference>
<evidence type="ECO:0000313" key="12">
    <source>
        <dbReference type="Proteomes" id="UP000310689"/>
    </source>
</evidence>
<dbReference type="CDD" id="cd18008">
    <property type="entry name" value="DEXDc_SHPRH-like"/>
    <property type="match status" value="1"/>
</dbReference>
<dbReference type="InterPro" id="IPR027417">
    <property type="entry name" value="P-loop_NTPase"/>
</dbReference>
<keyword evidence="3" id="KW-0547">Nucleotide-binding</keyword>
<dbReference type="EMBL" id="SPOI01000070">
    <property type="protein sequence ID" value="TIB38174.1"/>
    <property type="molecule type" value="Genomic_DNA"/>
</dbReference>
<feature type="region of interest" description="Disordered" evidence="8">
    <location>
        <begin position="472"/>
        <end position="492"/>
    </location>
</feature>
<keyword evidence="6" id="KW-0862">Zinc</keyword>
<feature type="region of interest" description="Disordered" evidence="8">
    <location>
        <begin position="1307"/>
        <end position="1345"/>
    </location>
</feature>
<keyword evidence="5" id="KW-0378">Hydrolase</keyword>
<feature type="compositionally biased region" description="Low complexity" evidence="8">
    <location>
        <begin position="1307"/>
        <end position="1332"/>
    </location>
</feature>
<dbReference type="PANTHER" id="PTHR45626">
    <property type="entry name" value="TRANSCRIPTION TERMINATION FACTOR 2-RELATED"/>
    <property type="match status" value="1"/>
</dbReference>
<feature type="region of interest" description="Disordered" evidence="8">
    <location>
        <begin position="1"/>
        <end position="67"/>
    </location>
</feature>
<dbReference type="GO" id="GO:0005524">
    <property type="term" value="F:ATP binding"/>
    <property type="evidence" value="ECO:0007669"/>
    <property type="project" value="UniProtKB-KW"/>
</dbReference>
<name>A0A4V4M5Q6_WALIC</name>
<feature type="compositionally biased region" description="Basic and acidic residues" evidence="8">
    <location>
        <begin position="1553"/>
        <end position="1563"/>
    </location>
</feature>
<evidence type="ECO:0000259" key="10">
    <source>
        <dbReference type="PROSITE" id="PS51194"/>
    </source>
</evidence>
<evidence type="ECO:0000256" key="3">
    <source>
        <dbReference type="ARBA" id="ARBA00022741"/>
    </source>
</evidence>
<evidence type="ECO:0000313" key="11">
    <source>
        <dbReference type="EMBL" id="TIB38174.1"/>
    </source>
</evidence>
<evidence type="ECO:0000259" key="9">
    <source>
        <dbReference type="PROSITE" id="PS51192"/>
    </source>
</evidence>
<sequence>MTSSPNSNDSKKRKMKSFDELFADAAPEKAKGTRQTTPHATDVRWLRVGGGGAGGAGGANQGDDQSSYWWPVRSLDEGAVEVYGDDGHGFRRRIKADKESLATFKREGVVRYTPQTFYTHETPPPCLVDAFQTAVKSASIDDEDSKDDLPDVDVALYVSTPSASQVGQVTQVDSDSSPVSTQGQTETHSGHSGHSEHLNHSQHLIQPDRDINIAEKEGVLSRYYKSSKTHWPARVIGFDSGLYLLEFNDATVRKLPRACFFTCAEKGFRECELGMLEKVGGDQKKKKRGDKSRYEYGREGGNRSELTCSHTRTQPRMPPTEVFGELDMATQVQLCLPIIDRIIHEQYTPALEKHKQFVRGGLSRKAVGKQVCYGEFSGCRDEIVEIIREYLKPGEEGEESAQEKAYEKLTPPERVAYMLDVLFPEVLIQIVIHSEGLDGESASGYRRACEILKAESADRDWIDRIYAQRQFHEPSTPTQQPEQQLYHSSGRPATAQPSRLYCYTMTLIDFPKSDLPFDLRMFAVTWRPRPATAPTYTATVNEKRIALGVELLEKAIEADRRRDDELCYEAYFHAVDLIFSAINERKEMDSRRMEHLESMINCHLLKLGLTPVSCTKDRGGGWREGVIETSTAIAVAAKRSKLHQYALGGLISIVNALRQLNERFQISWRLVNALERAVALFVRLDSHLGLHQSACEIGWTAWEATVKAAIAYAQAALEMNKPRESKVVDIDSSDDDAAGDDSNKRKNGVIDLTNDDDDDVVIKSTPKPQPPQQPISFDPLSPSAPVCIGEITCTALVMIPSNYIQTTPEVWKDVRLAYVPQLNHSTQNPPIETIRVYPPAHVLGQTPALSLGAGQMRIQDSFAVVDRRTAGVLGPLMLQRCVRIEGVVKTKSGSPMMLPMKLLLFTRRDLMEKIAHVVLHAGIAIEEPEKYRPDKHCNAWYESPAIVKTFSKHGFPSTNIPSYGPLTNDSSSSLNPYSYRPQYTGHAKTTEVNRSQQANEMLGKISVDELPETLASSRIATTLYPHQKQALTFLLECERDPRRSTNESDKFSFWKQSKDKRKFQHIITHNYLNQEPAGCRGAILADDMGLGKTISVVALIASTFESANDYALAGPSNSDTEKKPKRQEMKAPDASHFSSKFAIPGMPQSNSGITDSFRKENDDELEGASEKSRRLRKERLQIRSKATVIVSPLSTLSNWEEQFSDHMTTKPHFYRHEERPPRKRKDDGLNIYIYHGNNRKKEVSFLMQFDVILTAFSTVATEFSKQDTAIKKLHLAQEKWDEMLENGTAFANINGVSDDDVSFVSDSASASGASSSKPTKLPPSSSSSSTSKPKGKGKRKKKGEDDLEGLCPEMLAELEQNAINYTSPLQQIEWFRIVLDEAHYIKDPSTMMSKAASELAAERRLCLTGTPIQNKIEDLYALLRFLHLEPFDERETWNTYIGTPIKQQLNVGFARIQIIMKHITMRRTKEMKNKDGTPIVSLPDRSDELRSLEFNPRERAIYENQHGKSKDKYLDLRDADDAVNAFAESPLAQAQAIFQAQLPGAPKEEEDEKPLYDEKDRDFKKPKKEAGGGGGGAPSNAVALPVLNLQCNHLLCSNCIQKHIGVWPEFEPFNCPDCKELVSDRDKIIQISNFNDTFASVDNDLAKFEDELPTSKRKKRIERPEEFSTKIEALLHDLAEISTTNPHSPNYDTLNFDVDIKATPNKTIVFSQWTSMLDLIEYGLKECQIGYGRLDGTMQRDQRAFALERLKFDPKCEVLLISLRAGGVGLNLTTANRVYMMDSWWNVAVENQAVDRVCRIGQKRPVQVVRYIIQNTIEERILQIQERKTELFKGVLGSGRQRSKEEERKEMLENIAIMFGESPESAHVRKNM</sequence>
<feature type="region of interest" description="Disordered" evidence="8">
    <location>
        <begin position="1542"/>
        <end position="1577"/>
    </location>
</feature>
<feature type="compositionally biased region" description="Basic and acidic residues" evidence="8">
    <location>
        <begin position="291"/>
        <end position="302"/>
    </location>
</feature>
<dbReference type="InterPro" id="IPR049730">
    <property type="entry name" value="SNF2/RAD54-like_C"/>
</dbReference>
<feature type="domain" description="Helicase C-terminal" evidence="10">
    <location>
        <begin position="1695"/>
        <end position="1856"/>
    </location>
</feature>
<accession>A0A4V4M5Q6</accession>
<protein>
    <recommendedName>
        <fullName evidence="13">DNA repair protein RAD5</fullName>
    </recommendedName>
</protein>
<evidence type="ECO:0000256" key="8">
    <source>
        <dbReference type="SAM" id="MobiDB-lite"/>
    </source>
</evidence>
<evidence type="ECO:0000256" key="6">
    <source>
        <dbReference type="ARBA" id="ARBA00022833"/>
    </source>
</evidence>
<dbReference type="GO" id="GO:0016787">
    <property type="term" value="F:hydrolase activity"/>
    <property type="evidence" value="ECO:0007669"/>
    <property type="project" value="UniProtKB-KW"/>
</dbReference>
<organism evidence="11 12">
    <name type="scientific">Wallemia ichthyophaga</name>
    <dbReference type="NCBI Taxonomy" id="245174"/>
    <lineage>
        <taxon>Eukaryota</taxon>
        <taxon>Fungi</taxon>
        <taxon>Dikarya</taxon>
        <taxon>Basidiomycota</taxon>
        <taxon>Wallemiomycotina</taxon>
        <taxon>Wallemiomycetes</taxon>
        <taxon>Wallemiales</taxon>
        <taxon>Wallemiaceae</taxon>
        <taxon>Wallemia</taxon>
    </lineage>
</organism>
<evidence type="ECO:0000256" key="2">
    <source>
        <dbReference type="ARBA" id="ARBA00022723"/>
    </source>
</evidence>
<dbReference type="PANTHER" id="PTHR45626:SF52">
    <property type="entry name" value="SINGLE-STRANDED DNA-DEPENDENT ATPASE (EUROFUNG)"/>
    <property type="match status" value="1"/>
</dbReference>
<feature type="compositionally biased region" description="Low complexity" evidence="8">
    <location>
        <begin position="473"/>
        <end position="484"/>
    </location>
</feature>
<reference evidence="11 12" key="1">
    <citation type="submission" date="2019-03" db="EMBL/GenBank/DDBJ databases">
        <title>Sequencing 23 genomes of Wallemia ichthyophaga.</title>
        <authorList>
            <person name="Gostincar C."/>
        </authorList>
    </citation>
    <scope>NUCLEOTIDE SEQUENCE [LARGE SCALE GENOMIC DNA]</scope>
    <source>
        <strain evidence="11 12">EXF-6200</strain>
    </source>
</reference>
<evidence type="ECO:0000256" key="1">
    <source>
        <dbReference type="ARBA" id="ARBA00007025"/>
    </source>
</evidence>
<dbReference type="SMART" id="SM00487">
    <property type="entry name" value="DEXDc"/>
    <property type="match status" value="1"/>
</dbReference>
<keyword evidence="2" id="KW-0479">Metal-binding</keyword>
<keyword evidence="4" id="KW-0863">Zinc-finger</keyword>
<dbReference type="InterPro" id="IPR050628">
    <property type="entry name" value="SNF2_RAD54_helicase_TF"/>
</dbReference>
<dbReference type="SMART" id="SM00490">
    <property type="entry name" value="HELICc"/>
    <property type="match status" value="1"/>
</dbReference>
<dbReference type="InterPro" id="IPR017907">
    <property type="entry name" value="Znf_RING_CS"/>
</dbReference>